<dbReference type="SUPFAM" id="SSF52161">
    <property type="entry name" value="Ribosomal protein L13"/>
    <property type="match status" value="1"/>
</dbReference>
<dbReference type="Pfam" id="PF00572">
    <property type="entry name" value="Ribosomal_L13"/>
    <property type="match status" value="1"/>
</dbReference>
<dbReference type="GO" id="GO:0017148">
    <property type="term" value="P:negative regulation of translation"/>
    <property type="evidence" value="ECO:0007669"/>
    <property type="project" value="TreeGrafter"/>
</dbReference>
<evidence type="ECO:0000256" key="2">
    <source>
        <dbReference type="ARBA" id="ARBA00022980"/>
    </source>
</evidence>
<organism evidence="5 6">
    <name type="scientific">Acrasis kona</name>
    <dbReference type="NCBI Taxonomy" id="1008807"/>
    <lineage>
        <taxon>Eukaryota</taxon>
        <taxon>Discoba</taxon>
        <taxon>Heterolobosea</taxon>
        <taxon>Tetramitia</taxon>
        <taxon>Eutetramitia</taxon>
        <taxon>Acrasidae</taxon>
        <taxon>Acrasis</taxon>
    </lineage>
</organism>
<evidence type="ECO:0000256" key="3">
    <source>
        <dbReference type="ARBA" id="ARBA00023274"/>
    </source>
</evidence>
<dbReference type="Proteomes" id="UP001431209">
    <property type="component" value="Unassembled WGS sequence"/>
</dbReference>
<evidence type="ECO:0000256" key="1">
    <source>
        <dbReference type="ARBA" id="ARBA00006227"/>
    </source>
</evidence>
<dbReference type="GO" id="GO:0022625">
    <property type="term" value="C:cytosolic large ribosomal subunit"/>
    <property type="evidence" value="ECO:0007669"/>
    <property type="project" value="TreeGrafter"/>
</dbReference>
<comment type="caution">
    <text evidence="5">The sequence shown here is derived from an EMBL/GenBank/DDBJ whole genome shotgun (WGS) entry which is preliminary data.</text>
</comment>
<dbReference type="InterPro" id="IPR023563">
    <property type="entry name" value="Ribosomal_uL13_CS"/>
</dbReference>
<evidence type="ECO:0000313" key="6">
    <source>
        <dbReference type="Proteomes" id="UP001431209"/>
    </source>
</evidence>
<dbReference type="GO" id="GO:0003729">
    <property type="term" value="F:mRNA binding"/>
    <property type="evidence" value="ECO:0007669"/>
    <property type="project" value="TreeGrafter"/>
</dbReference>
<keyword evidence="3 4" id="KW-0687">Ribonucleoprotein</keyword>
<reference evidence="5 6" key="1">
    <citation type="submission" date="2024-03" db="EMBL/GenBank/DDBJ databases">
        <title>The Acrasis kona genome and developmental transcriptomes reveal deep origins of eukaryotic multicellular pathways.</title>
        <authorList>
            <person name="Sheikh S."/>
            <person name="Fu C.-J."/>
            <person name="Brown M.W."/>
            <person name="Baldauf S.L."/>
        </authorList>
    </citation>
    <scope>NUCLEOTIDE SEQUENCE [LARGE SCALE GENOMIC DNA]</scope>
    <source>
        <strain evidence="5 6">ATCC MYA-3509</strain>
    </source>
</reference>
<dbReference type="CDD" id="cd00392">
    <property type="entry name" value="Ribosomal_L13"/>
    <property type="match status" value="1"/>
</dbReference>
<dbReference type="AlphaFoldDB" id="A0AAW2ZKD6"/>
<dbReference type="PANTHER" id="PTHR11545:SF3">
    <property type="entry name" value="LARGE RIBOSOMAL SUBUNIT PROTEIN UL13"/>
    <property type="match status" value="1"/>
</dbReference>
<dbReference type="GO" id="GO:0006412">
    <property type="term" value="P:translation"/>
    <property type="evidence" value="ECO:0007669"/>
    <property type="project" value="InterPro"/>
</dbReference>
<protein>
    <submittedName>
        <fullName evidence="5">Ribosomal protein L16</fullName>
    </submittedName>
</protein>
<dbReference type="Gene3D" id="6.10.250.3250">
    <property type="match status" value="1"/>
</dbReference>
<dbReference type="InterPro" id="IPR036899">
    <property type="entry name" value="Ribosomal_uL13_sf"/>
</dbReference>
<evidence type="ECO:0000256" key="4">
    <source>
        <dbReference type="RuleBase" id="RU003877"/>
    </source>
</evidence>
<keyword evidence="6" id="KW-1185">Reference proteome</keyword>
<dbReference type="NCBIfam" id="TIGR01077">
    <property type="entry name" value="L13_A_E"/>
    <property type="match status" value="1"/>
</dbReference>
<dbReference type="Gene3D" id="3.90.1180.10">
    <property type="entry name" value="Ribosomal protein L13"/>
    <property type="match status" value="1"/>
</dbReference>
<dbReference type="EMBL" id="JAOPGA020001659">
    <property type="protein sequence ID" value="KAL0490271.1"/>
    <property type="molecule type" value="Genomic_DNA"/>
</dbReference>
<sequence>MSIPSRRKVVDAKDHLLGRLAEAVSKELLSGGRIDVVRCEEISISGPINRNRAVFMDYLHKRHLTNPTRGHFHYRSPSRMLYKAIRGMIPYKTERGAAALRNLRVFEGVPNKLVKTKRVCVPAALRAARLRPGASITRLGNLSASVGWKQAAVVSSLEKKRKLASVLYFRKKQQKLKLWKQAESKVAEGAEFKKIQQQLAALGY</sequence>
<accession>A0AAW2ZKD6</accession>
<dbReference type="GO" id="GO:0003735">
    <property type="term" value="F:structural constituent of ribosome"/>
    <property type="evidence" value="ECO:0007669"/>
    <property type="project" value="InterPro"/>
</dbReference>
<dbReference type="HAMAP" id="MF_01366">
    <property type="entry name" value="Ribosomal_uL13"/>
    <property type="match status" value="1"/>
</dbReference>
<evidence type="ECO:0000313" key="5">
    <source>
        <dbReference type="EMBL" id="KAL0490271.1"/>
    </source>
</evidence>
<dbReference type="PROSITE" id="PS00783">
    <property type="entry name" value="RIBOSOMAL_L13"/>
    <property type="match status" value="1"/>
</dbReference>
<dbReference type="InterPro" id="IPR005755">
    <property type="entry name" value="Ribosomal_uL13_euk/arc"/>
</dbReference>
<keyword evidence="2 4" id="KW-0689">Ribosomal protein</keyword>
<dbReference type="FunFam" id="3.90.1180.10:FF:000002">
    <property type="entry name" value="60S ribosomal protein L16"/>
    <property type="match status" value="1"/>
</dbReference>
<proteinExistence type="inferred from homology"/>
<name>A0AAW2ZKD6_9EUKA</name>
<dbReference type="PANTHER" id="PTHR11545">
    <property type="entry name" value="RIBOSOMAL PROTEIN L13"/>
    <property type="match status" value="1"/>
</dbReference>
<comment type="similarity">
    <text evidence="1 4">Belongs to the universal ribosomal protein uL13 family.</text>
</comment>
<dbReference type="InterPro" id="IPR005822">
    <property type="entry name" value="Ribosomal_uL13"/>
</dbReference>
<gene>
    <name evidence="5" type="ORF">AKO1_006451</name>
</gene>